<comment type="caution">
    <text evidence="2">The sequence shown here is derived from an EMBL/GenBank/DDBJ whole genome shotgun (WGS) entry which is preliminary data.</text>
</comment>
<keyword evidence="1" id="KW-0472">Membrane</keyword>
<keyword evidence="1" id="KW-0812">Transmembrane</keyword>
<gene>
    <name evidence="2" type="ORF">S01H1_02851</name>
</gene>
<evidence type="ECO:0008006" key="3">
    <source>
        <dbReference type="Google" id="ProtNLM"/>
    </source>
</evidence>
<feature type="transmembrane region" description="Helical" evidence="1">
    <location>
        <begin position="6"/>
        <end position="36"/>
    </location>
</feature>
<feature type="non-terminal residue" evidence="2">
    <location>
        <position position="1"/>
    </location>
</feature>
<organism evidence="2">
    <name type="scientific">marine sediment metagenome</name>
    <dbReference type="NCBI Taxonomy" id="412755"/>
    <lineage>
        <taxon>unclassified sequences</taxon>
        <taxon>metagenomes</taxon>
        <taxon>ecological metagenomes</taxon>
    </lineage>
</organism>
<name>X0T7I3_9ZZZZ</name>
<dbReference type="Gene3D" id="1.20.120.1630">
    <property type="match status" value="1"/>
</dbReference>
<accession>X0T7I3</accession>
<dbReference type="EMBL" id="BARS01001453">
    <property type="protein sequence ID" value="GAF72025.1"/>
    <property type="molecule type" value="Genomic_DNA"/>
</dbReference>
<keyword evidence="1" id="KW-1133">Transmembrane helix</keyword>
<protein>
    <recommendedName>
        <fullName evidence="3">Steroid 5-alpha reductase C-terminal domain-containing protein</fullName>
    </recommendedName>
</protein>
<dbReference type="AlphaFoldDB" id="X0T7I3"/>
<reference evidence="2" key="1">
    <citation type="journal article" date="2014" name="Front. Microbiol.">
        <title>High frequency of phylogenetically diverse reductive dehalogenase-homologous genes in deep subseafloor sedimentary metagenomes.</title>
        <authorList>
            <person name="Kawai M."/>
            <person name="Futagami T."/>
            <person name="Toyoda A."/>
            <person name="Takaki Y."/>
            <person name="Nishi S."/>
            <person name="Hori S."/>
            <person name="Arai W."/>
            <person name="Tsubouchi T."/>
            <person name="Morono Y."/>
            <person name="Uchiyama I."/>
            <person name="Ito T."/>
            <person name="Fujiyama A."/>
            <person name="Inagaki F."/>
            <person name="Takami H."/>
        </authorList>
    </citation>
    <scope>NUCLEOTIDE SEQUENCE</scope>
    <source>
        <strain evidence="2">Expedition CK06-06</strain>
    </source>
</reference>
<proteinExistence type="predicted"/>
<evidence type="ECO:0000256" key="1">
    <source>
        <dbReference type="SAM" id="Phobius"/>
    </source>
</evidence>
<sequence>LSRHPLYLSMFIIYIGTGIASASWVFILLGIANIFWIRTEARVEERYCLKKYGDTYRKYMNRTPMWIGAPK</sequence>
<evidence type="ECO:0000313" key="2">
    <source>
        <dbReference type="EMBL" id="GAF72025.1"/>
    </source>
</evidence>